<dbReference type="Proteomes" id="UP001140453">
    <property type="component" value="Unassembled WGS sequence"/>
</dbReference>
<keyword evidence="1" id="KW-0812">Transmembrane</keyword>
<accession>A0A9W9CZD3</accession>
<evidence type="ECO:0000313" key="2">
    <source>
        <dbReference type="EMBL" id="KAJ4394466.1"/>
    </source>
</evidence>
<name>A0A9W9CZD3_9PEZI</name>
<dbReference type="AlphaFoldDB" id="A0A9W9CZD3"/>
<dbReference type="OrthoDB" id="5399848at2759"/>
<organism evidence="2 3">
    <name type="scientific">Gnomoniopsis smithogilvyi</name>
    <dbReference type="NCBI Taxonomy" id="1191159"/>
    <lineage>
        <taxon>Eukaryota</taxon>
        <taxon>Fungi</taxon>
        <taxon>Dikarya</taxon>
        <taxon>Ascomycota</taxon>
        <taxon>Pezizomycotina</taxon>
        <taxon>Sordariomycetes</taxon>
        <taxon>Sordariomycetidae</taxon>
        <taxon>Diaporthales</taxon>
        <taxon>Gnomoniaceae</taxon>
        <taxon>Gnomoniopsis</taxon>
    </lineage>
</organism>
<keyword evidence="1" id="KW-1133">Transmembrane helix</keyword>
<feature type="transmembrane region" description="Helical" evidence="1">
    <location>
        <begin position="161"/>
        <end position="181"/>
    </location>
</feature>
<evidence type="ECO:0000256" key="1">
    <source>
        <dbReference type="SAM" id="Phobius"/>
    </source>
</evidence>
<feature type="transmembrane region" description="Helical" evidence="1">
    <location>
        <begin position="201"/>
        <end position="224"/>
    </location>
</feature>
<feature type="transmembrane region" description="Helical" evidence="1">
    <location>
        <begin position="92"/>
        <end position="111"/>
    </location>
</feature>
<evidence type="ECO:0000313" key="3">
    <source>
        <dbReference type="Proteomes" id="UP001140453"/>
    </source>
</evidence>
<sequence>MASLCGTTRPEGFELKSRITIGLPTQCFFDVVFVPLPTWIYIFNLIVIMSVVLYRRVTGLTARAARLHKRRSRVSRVLLGPADANAIKSKPLVRNTIIGVYYLLIALVLGLESVELARFVQSSMGIGLIPFVYGGCVIAITLRATKGFKNKVPGWQTASQLFWLVSAVVTLIKAVAVGRMFSFPDGRFARENSVYPAKQQLAVQLVLFIAYLSLLITESVVQFLKPGYESTLAKLREINTLGEASGGIEMMTGSKE</sequence>
<reference evidence="2" key="1">
    <citation type="submission" date="2022-10" db="EMBL/GenBank/DDBJ databases">
        <title>Tapping the CABI collections for fungal endophytes: first genome assemblies for Collariella, Neodidymelliopsis, Ascochyta clinopodiicola, Didymella pomorum, Didymosphaeria variabile, Neocosmospora piperis and Neocucurbitaria cava.</title>
        <authorList>
            <person name="Hill R."/>
        </authorList>
    </citation>
    <scope>NUCLEOTIDE SEQUENCE</scope>
    <source>
        <strain evidence="2">IMI 355082</strain>
    </source>
</reference>
<comment type="caution">
    <text evidence="2">The sequence shown here is derived from an EMBL/GenBank/DDBJ whole genome shotgun (WGS) entry which is preliminary data.</text>
</comment>
<feature type="transmembrane region" description="Helical" evidence="1">
    <location>
        <begin position="123"/>
        <end position="140"/>
    </location>
</feature>
<keyword evidence="1" id="KW-0472">Membrane</keyword>
<gene>
    <name evidence="2" type="ORF">N0V93_003684</name>
</gene>
<keyword evidence="3" id="KW-1185">Reference proteome</keyword>
<feature type="transmembrane region" description="Helical" evidence="1">
    <location>
        <begin position="38"/>
        <end position="57"/>
    </location>
</feature>
<dbReference type="EMBL" id="JAPEVB010000002">
    <property type="protein sequence ID" value="KAJ4394466.1"/>
    <property type="molecule type" value="Genomic_DNA"/>
</dbReference>
<proteinExistence type="predicted"/>
<protein>
    <submittedName>
        <fullName evidence="2">Uncharacterized protein</fullName>
    </submittedName>
</protein>